<dbReference type="AlphaFoldDB" id="A0A023D7R7"/>
<reference evidence="2 3" key="2">
    <citation type="journal article" date="2014" name="FEMS Microbiol. Lett.">
        <title>Draft genomic DNA sequence of the facultatively methylotrophic bacterium Acidomonas methanolica type strain MB58.</title>
        <authorList>
            <person name="Higashiura N."/>
            <person name="Hadano H."/>
            <person name="Hirakawa H."/>
            <person name="Matsutani M."/>
            <person name="Takabe S."/>
            <person name="Matsushita K."/>
            <person name="Azuma Y."/>
        </authorList>
    </citation>
    <scope>NUCLEOTIDE SEQUENCE [LARGE SCALE GENOMIC DNA]</scope>
    <source>
        <strain evidence="2 3">MB58</strain>
    </source>
</reference>
<dbReference type="Proteomes" id="UP000019760">
    <property type="component" value="Unassembled WGS sequence"/>
</dbReference>
<evidence type="ECO:0000256" key="1">
    <source>
        <dbReference type="SAM" id="MobiDB-lite"/>
    </source>
</evidence>
<organism evidence="2 3">
    <name type="scientific">Acidomonas methanolica NBRC 104435</name>
    <dbReference type="NCBI Taxonomy" id="1231351"/>
    <lineage>
        <taxon>Bacteria</taxon>
        <taxon>Pseudomonadati</taxon>
        <taxon>Pseudomonadota</taxon>
        <taxon>Alphaproteobacteria</taxon>
        <taxon>Acetobacterales</taxon>
        <taxon>Acetobacteraceae</taxon>
        <taxon>Acidomonas</taxon>
    </lineage>
</organism>
<sequence length="110" mass="12040">MTITDAMVAEAARAIENEIGRTHSQTATSLARAALEAAAAAAWQHIATAPWNTDILLAWRGMNGEWKIEVGWAGKQNSCPRESGFSDGWQHGDAEFWMPLPEPPEGTHRE</sequence>
<evidence type="ECO:0008006" key="4">
    <source>
        <dbReference type="Google" id="ProtNLM"/>
    </source>
</evidence>
<feature type="region of interest" description="Disordered" evidence="1">
    <location>
        <begin position="79"/>
        <end position="110"/>
    </location>
</feature>
<evidence type="ECO:0000313" key="3">
    <source>
        <dbReference type="Proteomes" id="UP000019760"/>
    </source>
</evidence>
<keyword evidence="3" id="KW-1185">Reference proteome</keyword>
<reference evidence="3" key="1">
    <citation type="journal article" date="2014" name="FEMS Microbiol. Lett.">
        <title>Draft Genomic DNA Sequence of the Facultatively Methylotrophic Bacterium Acidomonas methanolica type strain MB58.</title>
        <authorList>
            <person name="Higashiura N."/>
            <person name="Hadano H."/>
            <person name="Hirakawa H."/>
            <person name="Matsutani M."/>
            <person name="Takabe S."/>
            <person name="Matsushita K."/>
            <person name="Azuma Y."/>
        </authorList>
    </citation>
    <scope>NUCLEOTIDE SEQUENCE [LARGE SCALE GENOMIC DNA]</scope>
    <source>
        <strain evidence="3">MB58</strain>
    </source>
</reference>
<accession>A0A023D7R7</accession>
<dbReference type="EMBL" id="BAND01000083">
    <property type="protein sequence ID" value="GAJ29836.1"/>
    <property type="molecule type" value="Genomic_DNA"/>
</dbReference>
<gene>
    <name evidence="2" type="ORF">Amme_083_011</name>
</gene>
<protein>
    <recommendedName>
        <fullName evidence="4">DUF551 domain-containing protein</fullName>
    </recommendedName>
</protein>
<proteinExistence type="predicted"/>
<evidence type="ECO:0000313" key="2">
    <source>
        <dbReference type="EMBL" id="GAJ29836.1"/>
    </source>
</evidence>
<dbReference type="RefSeq" id="WP_042060173.1">
    <property type="nucleotide sequence ID" value="NZ_BAND01000083.1"/>
</dbReference>
<comment type="caution">
    <text evidence="2">The sequence shown here is derived from an EMBL/GenBank/DDBJ whole genome shotgun (WGS) entry which is preliminary data.</text>
</comment>
<name>A0A023D7R7_ACIMT</name>